<proteinExistence type="predicted"/>
<sequence length="112" mass="12115">AEATAGERYEAVWSEVVRTFSTHRPLWLASVEAFVQAEHAPELRRQIAAGHTEGRRVLAAQLLGTPQEDVPDGTAHTLGTVLLALLQGVMMQSLADPAAHRRRPTSPRGCAP</sequence>
<feature type="domain" description="Tetracyclin repressor-like C-terminal group 31" evidence="1">
    <location>
        <begin position="11"/>
        <end position="101"/>
    </location>
</feature>
<evidence type="ECO:0000313" key="3">
    <source>
        <dbReference type="Proteomes" id="UP000222531"/>
    </source>
</evidence>
<dbReference type="Proteomes" id="UP000222531">
    <property type="component" value="Unassembled WGS sequence"/>
</dbReference>
<dbReference type="Pfam" id="PF17940">
    <property type="entry name" value="TetR_C_31"/>
    <property type="match status" value="1"/>
</dbReference>
<evidence type="ECO:0000259" key="1">
    <source>
        <dbReference type="Pfam" id="PF17940"/>
    </source>
</evidence>
<dbReference type="InterPro" id="IPR041583">
    <property type="entry name" value="TetR_C_31"/>
</dbReference>
<dbReference type="InterPro" id="IPR036271">
    <property type="entry name" value="Tet_transcr_reg_TetR-rel_C_sf"/>
</dbReference>
<dbReference type="Gene3D" id="1.10.357.10">
    <property type="entry name" value="Tetracycline Repressor, domain 2"/>
    <property type="match status" value="1"/>
</dbReference>
<comment type="caution">
    <text evidence="2">The sequence shown here is derived from an EMBL/GenBank/DDBJ whole genome shotgun (WGS) entry which is preliminary data.</text>
</comment>
<reference evidence="2 3" key="1">
    <citation type="journal article" date="2017" name="Biochemistry">
        <title>Identification of the Biosynthetic Pathway for the Antibiotic Bicyclomycin.</title>
        <authorList>
            <person name="Patteson J."/>
            <person name="Cai W."/>
            <person name="Johnson R.A."/>
            <person name="Santa Maria K."/>
            <person name="Li B."/>
        </authorList>
    </citation>
    <scope>NUCLEOTIDE SEQUENCE [LARGE SCALE GENOMIC DNA]</scope>
    <source>
        <strain evidence="2 3">ATCC 21532</strain>
    </source>
</reference>
<gene>
    <name evidence="2" type="ORF">BLA24_27125</name>
</gene>
<protein>
    <recommendedName>
        <fullName evidence="1">Tetracyclin repressor-like C-terminal group 31 domain-containing protein</fullName>
    </recommendedName>
</protein>
<name>A0A2G1XC32_STRCJ</name>
<dbReference type="RefSeq" id="WP_192939098.1">
    <property type="nucleotide sequence ID" value="NZ_NHZO01000156.1"/>
</dbReference>
<dbReference type="EMBL" id="NHZO01000156">
    <property type="protein sequence ID" value="PHQ48755.1"/>
    <property type="molecule type" value="Genomic_DNA"/>
</dbReference>
<evidence type="ECO:0000313" key="2">
    <source>
        <dbReference type="EMBL" id="PHQ48755.1"/>
    </source>
</evidence>
<feature type="non-terminal residue" evidence="2">
    <location>
        <position position="1"/>
    </location>
</feature>
<keyword evidence="3" id="KW-1185">Reference proteome</keyword>
<dbReference type="SUPFAM" id="SSF48498">
    <property type="entry name" value="Tetracyclin repressor-like, C-terminal domain"/>
    <property type="match status" value="1"/>
</dbReference>
<organism evidence="2 3">
    <name type="scientific">Streptomyces cinnamoneus</name>
    <name type="common">Streptoverticillium cinnamoneum</name>
    <dbReference type="NCBI Taxonomy" id="53446"/>
    <lineage>
        <taxon>Bacteria</taxon>
        <taxon>Bacillati</taxon>
        <taxon>Actinomycetota</taxon>
        <taxon>Actinomycetes</taxon>
        <taxon>Kitasatosporales</taxon>
        <taxon>Streptomycetaceae</taxon>
        <taxon>Streptomyces</taxon>
        <taxon>Streptomyces cinnamoneus group</taxon>
    </lineage>
</organism>
<accession>A0A2G1XC32</accession>
<dbReference type="AlphaFoldDB" id="A0A2G1XC32"/>